<dbReference type="InterPro" id="IPR038729">
    <property type="entry name" value="Rad50/SbcC_AAA"/>
</dbReference>
<feature type="coiled-coil region" evidence="4">
    <location>
        <begin position="202"/>
        <end position="229"/>
    </location>
</feature>
<evidence type="ECO:0000256" key="2">
    <source>
        <dbReference type="ARBA" id="ARBA00018687"/>
    </source>
</evidence>
<accession>A0AAE1C074</accession>
<sequence length="440" mass="50743">MKTQIFSSFKIRMSSMVGAGKTVDNHFKKGNIYRIYIKDFLTLDEVEVRPKPFLNIVCGPNGTGKSSILCAICLCLGGKPVVTGRGKEIAEFVKHGKNTSILEVELFMGDQVENVVVGRRFDRTNKSHWSLQGRDVNKKVVEKKLSELQIQMDNLCHFLPQDRVSSFAKMNTKELLDATERAVGDPSLAEQHLILCASGDHLQSLNSRVKSLEEELSRAVTRNAQLKDAVTNHEMKIKLEESIKKLQTQKLWFFYDLKRKLHSQMKENWDKSFRELKGMQKTLAPVEEKLKMLQNMGKELKSLIRQMSGEIKKRQGMAHSLQKQYEHHEEMIGDFQRELNGKRQEEQRRQREFGDMQKQLNVLQAQLSNMPHIEESEAAERLKELTLKIQRASQELVTLQGQQEEAQMTKIAAGRKTVACEKELKTIQVRHEVRQLLRLF</sequence>
<evidence type="ECO:0000313" key="6">
    <source>
        <dbReference type="EMBL" id="KAK3858010.1"/>
    </source>
</evidence>
<gene>
    <name evidence="6" type="ORF">Pcinc_035772</name>
</gene>
<dbReference type="SUPFAM" id="SSF52540">
    <property type="entry name" value="P-loop containing nucleoside triphosphate hydrolases"/>
    <property type="match status" value="1"/>
</dbReference>
<evidence type="ECO:0000256" key="1">
    <source>
        <dbReference type="ARBA" id="ARBA00010171"/>
    </source>
</evidence>
<proteinExistence type="inferred from homology"/>
<feature type="coiled-coil region" evidence="4">
    <location>
        <begin position="375"/>
        <end position="409"/>
    </location>
</feature>
<dbReference type="EMBL" id="JAWQEG010005442">
    <property type="protein sequence ID" value="KAK3858010.1"/>
    <property type="molecule type" value="Genomic_DNA"/>
</dbReference>
<evidence type="ECO:0000256" key="3">
    <source>
        <dbReference type="ARBA" id="ARBA00023054"/>
    </source>
</evidence>
<name>A0AAE1C074_PETCI</name>
<evidence type="ECO:0000256" key="4">
    <source>
        <dbReference type="SAM" id="Coils"/>
    </source>
</evidence>
<comment type="similarity">
    <text evidence="1">Belongs to the SMC family. SMC5 subfamily.</text>
</comment>
<evidence type="ECO:0000259" key="5">
    <source>
        <dbReference type="Pfam" id="PF13476"/>
    </source>
</evidence>
<dbReference type="GO" id="GO:0000724">
    <property type="term" value="P:double-strand break repair via homologous recombination"/>
    <property type="evidence" value="ECO:0007669"/>
    <property type="project" value="TreeGrafter"/>
</dbReference>
<dbReference type="GO" id="GO:0003697">
    <property type="term" value="F:single-stranded DNA binding"/>
    <property type="evidence" value="ECO:0007669"/>
    <property type="project" value="TreeGrafter"/>
</dbReference>
<keyword evidence="7" id="KW-1185">Reference proteome</keyword>
<dbReference type="Pfam" id="PF13476">
    <property type="entry name" value="AAA_23"/>
    <property type="match status" value="1"/>
</dbReference>
<dbReference type="PANTHER" id="PTHR45916:SF1">
    <property type="entry name" value="STRUCTURAL MAINTENANCE OF CHROMOSOMES PROTEIN 5"/>
    <property type="match status" value="1"/>
</dbReference>
<dbReference type="InterPro" id="IPR027417">
    <property type="entry name" value="P-loop_NTPase"/>
</dbReference>
<dbReference type="GO" id="GO:0005634">
    <property type="term" value="C:nucleus"/>
    <property type="evidence" value="ECO:0007669"/>
    <property type="project" value="TreeGrafter"/>
</dbReference>
<protein>
    <recommendedName>
        <fullName evidence="2">Structural maintenance of chromosomes protein 5</fullName>
    </recommendedName>
</protein>
<dbReference type="Proteomes" id="UP001286313">
    <property type="component" value="Unassembled WGS sequence"/>
</dbReference>
<dbReference type="GO" id="GO:0030915">
    <property type="term" value="C:Smc5-Smc6 complex"/>
    <property type="evidence" value="ECO:0007669"/>
    <property type="project" value="TreeGrafter"/>
</dbReference>
<comment type="caution">
    <text evidence="6">The sequence shown here is derived from an EMBL/GenBank/DDBJ whole genome shotgun (WGS) entry which is preliminary data.</text>
</comment>
<feature type="domain" description="Rad50/SbcC-type AAA" evidence="5">
    <location>
        <begin position="34"/>
        <end position="247"/>
    </location>
</feature>
<dbReference type="Gene3D" id="3.40.50.300">
    <property type="entry name" value="P-loop containing nucleotide triphosphate hydrolases"/>
    <property type="match status" value="1"/>
</dbReference>
<feature type="coiled-coil region" evidence="4">
    <location>
        <begin position="286"/>
        <end position="345"/>
    </location>
</feature>
<keyword evidence="3 4" id="KW-0175">Coiled coil</keyword>
<organism evidence="6 7">
    <name type="scientific">Petrolisthes cinctipes</name>
    <name type="common">Flat porcelain crab</name>
    <dbReference type="NCBI Taxonomy" id="88211"/>
    <lineage>
        <taxon>Eukaryota</taxon>
        <taxon>Metazoa</taxon>
        <taxon>Ecdysozoa</taxon>
        <taxon>Arthropoda</taxon>
        <taxon>Crustacea</taxon>
        <taxon>Multicrustacea</taxon>
        <taxon>Malacostraca</taxon>
        <taxon>Eumalacostraca</taxon>
        <taxon>Eucarida</taxon>
        <taxon>Decapoda</taxon>
        <taxon>Pleocyemata</taxon>
        <taxon>Anomura</taxon>
        <taxon>Galatheoidea</taxon>
        <taxon>Porcellanidae</taxon>
        <taxon>Petrolisthes</taxon>
    </lineage>
</organism>
<reference evidence="6" key="1">
    <citation type="submission" date="2023-10" db="EMBL/GenBank/DDBJ databases">
        <title>Genome assemblies of two species of porcelain crab, Petrolisthes cinctipes and Petrolisthes manimaculis (Anomura: Porcellanidae).</title>
        <authorList>
            <person name="Angst P."/>
        </authorList>
    </citation>
    <scope>NUCLEOTIDE SEQUENCE</scope>
    <source>
        <strain evidence="6">PB745_01</strain>
        <tissue evidence="6">Gill</tissue>
    </source>
</reference>
<dbReference type="PANTHER" id="PTHR45916">
    <property type="entry name" value="STRUCTURAL MAINTENANCE OF CHROMOSOMES PROTEIN 5"/>
    <property type="match status" value="1"/>
</dbReference>
<dbReference type="AlphaFoldDB" id="A0AAE1C074"/>
<evidence type="ECO:0000313" key="7">
    <source>
        <dbReference type="Proteomes" id="UP001286313"/>
    </source>
</evidence>